<protein>
    <submittedName>
        <fullName evidence="1">Uncharacterized protein</fullName>
    </submittedName>
</protein>
<dbReference type="RefSeq" id="WP_017713564.1">
    <property type="nucleotide sequence ID" value="NZ_KB235941.1"/>
</dbReference>
<accession>A0A0M2Q140</accession>
<dbReference type="Proteomes" id="UP000034681">
    <property type="component" value="Unassembled WGS sequence"/>
</dbReference>
<evidence type="ECO:0000313" key="2">
    <source>
        <dbReference type="Proteomes" id="UP000034681"/>
    </source>
</evidence>
<name>A0A0M2Q140_PROHO</name>
<evidence type="ECO:0000313" key="1">
    <source>
        <dbReference type="EMBL" id="KKJ01023.1"/>
    </source>
</evidence>
<reference evidence="1" key="1">
    <citation type="submission" date="2012-04" db="EMBL/GenBank/DDBJ databases">
        <authorList>
            <person name="Borisov I.G."/>
            <person name="Ivanikova N.V."/>
            <person name="Pinevich A.V."/>
        </authorList>
    </citation>
    <scope>NUCLEOTIDE SEQUENCE</scope>
    <source>
        <strain evidence="1">CALU 1027</strain>
    </source>
</reference>
<comment type="caution">
    <text evidence="1">The sequence shown here is derived from an EMBL/GenBank/DDBJ whole genome shotgun (WGS) entry which is preliminary data.</text>
</comment>
<dbReference type="EMBL" id="AJTX02000002">
    <property type="protein sequence ID" value="KKJ01023.1"/>
    <property type="molecule type" value="Genomic_DNA"/>
</dbReference>
<dbReference type="OrthoDB" id="495849at2"/>
<gene>
    <name evidence="1" type="ORF">PROH_00925</name>
</gene>
<proteinExistence type="predicted"/>
<dbReference type="AlphaFoldDB" id="A0A0M2Q140"/>
<sequence>MAYALPLPGAIAALYAQANATDELTLADRYALQAALLSGQMDEEEQQCINRILYSVRRGRVHISNKISALS</sequence>
<organism evidence="1 2">
    <name type="scientific">Prochlorothrix hollandica PCC 9006 = CALU 1027</name>
    <dbReference type="NCBI Taxonomy" id="317619"/>
    <lineage>
        <taxon>Bacteria</taxon>
        <taxon>Bacillati</taxon>
        <taxon>Cyanobacteriota</taxon>
        <taxon>Cyanophyceae</taxon>
        <taxon>Prochlorotrichales</taxon>
        <taxon>Prochlorotrichaceae</taxon>
        <taxon>Prochlorothrix</taxon>
    </lineage>
</organism>
<keyword evidence="2" id="KW-1185">Reference proteome</keyword>